<evidence type="ECO:0000313" key="3">
    <source>
        <dbReference type="Proteomes" id="UP000553343"/>
    </source>
</evidence>
<dbReference type="AlphaFoldDB" id="A0A850TF08"/>
<dbReference type="SUPFAM" id="SSF53448">
    <property type="entry name" value="Nucleotide-diphospho-sugar transferases"/>
    <property type="match status" value="1"/>
</dbReference>
<dbReference type="CDD" id="cd04186">
    <property type="entry name" value="GT_2_like_c"/>
    <property type="match status" value="1"/>
</dbReference>
<dbReference type="EMBL" id="JACADJ010000055">
    <property type="protein sequence ID" value="NWH06026.1"/>
    <property type="molecule type" value="Genomic_DNA"/>
</dbReference>
<evidence type="ECO:0000313" key="2">
    <source>
        <dbReference type="EMBL" id="NWH06026.1"/>
    </source>
</evidence>
<evidence type="ECO:0000259" key="1">
    <source>
        <dbReference type="Pfam" id="PF00535"/>
    </source>
</evidence>
<comment type="caution">
    <text evidence="2">The sequence shown here is derived from an EMBL/GenBank/DDBJ whole genome shotgun (WGS) entry which is preliminary data.</text>
</comment>
<dbReference type="PANTHER" id="PTHR43179">
    <property type="entry name" value="RHAMNOSYLTRANSFERASE WBBL"/>
    <property type="match status" value="1"/>
</dbReference>
<gene>
    <name evidence="2" type="ORF">HXW94_13685</name>
</gene>
<feature type="domain" description="Glycosyltransferase 2-like" evidence="1">
    <location>
        <begin position="6"/>
        <end position="189"/>
    </location>
</feature>
<organism evidence="2 3">
    <name type="scientific">Desulfobacter latus</name>
    <dbReference type="NCBI Taxonomy" id="2292"/>
    <lineage>
        <taxon>Bacteria</taxon>
        <taxon>Pseudomonadati</taxon>
        <taxon>Thermodesulfobacteriota</taxon>
        <taxon>Desulfobacteria</taxon>
        <taxon>Desulfobacterales</taxon>
        <taxon>Desulfobacteraceae</taxon>
        <taxon>Desulfobacter</taxon>
    </lineage>
</organism>
<dbReference type="RefSeq" id="WP_178367481.1">
    <property type="nucleotide sequence ID" value="NZ_JACADJ010000055.1"/>
</dbReference>
<keyword evidence="2" id="KW-0808">Transferase</keyword>
<proteinExistence type="predicted"/>
<reference evidence="2 3" key="1">
    <citation type="submission" date="2020-06" db="EMBL/GenBank/DDBJ databases">
        <title>High-quality draft genome of sulfate reducer Desulfobacter latus type strain AcrS2 isolated from marine sediment.</title>
        <authorList>
            <person name="Hoppe M."/>
            <person name="Larsen C.K."/>
            <person name="Marshall I.P.G."/>
            <person name="Schramm A."/>
            <person name="Marietou A.G."/>
        </authorList>
    </citation>
    <scope>NUCLEOTIDE SEQUENCE [LARGE SCALE GENOMIC DNA]</scope>
    <source>
        <strain evidence="2 3">AcRS2</strain>
    </source>
</reference>
<dbReference type="GO" id="GO:0016740">
    <property type="term" value="F:transferase activity"/>
    <property type="evidence" value="ECO:0007669"/>
    <property type="project" value="UniProtKB-KW"/>
</dbReference>
<protein>
    <submittedName>
        <fullName evidence="2">Glycosyltransferase family 2 protein</fullName>
    </submittedName>
</protein>
<dbReference type="PANTHER" id="PTHR43179:SF10">
    <property type="entry name" value="GLYCOSYL TRANSFERASE"/>
    <property type="match status" value="1"/>
</dbReference>
<sequence length="259" mass="30923">MSIALSVSIVSHNSRKDLEDLMPSLISALKEIDSEILLVDNNSEDGTVEFLKREYPLVRIKINNERKGYGTNHNINLNKARGKYIVFMNADILLMADTMTHLKNFMERSEDVGICCPNVFNKDGSLQFLNKRYPTIFDLFLRRFRILFTDRFVEKRSRYYEMRDCAYDKTMDIPFISGCFMFCRTSVIKKVNGFDERFFLYFEDVDLCRKVQRIKRTVSCPESKLIHKWHRISYYKLKWFLVFLRSAFLYFNKWGYLLK</sequence>
<dbReference type="Pfam" id="PF00535">
    <property type="entry name" value="Glycos_transf_2"/>
    <property type="match status" value="1"/>
</dbReference>
<dbReference type="InterPro" id="IPR029044">
    <property type="entry name" value="Nucleotide-diphossugar_trans"/>
</dbReference>
<keyword evidence="3" id="KW-1185">Reference proteome</keyword>
<accession>A0A850TF08</accession>
<dbReference type="Proteomes" id="UP000553343">
    <property type="component" value="Unassembled WGS sequence"/>
</dbReference>
<dbReference type="Gene3D" id="3.90.550.10">
    <property type="entry name" value="Spore Coat Polysaccharide Biosynthesis Protein SpsA, Chain A"/>
    <property type="match status" value="1"/>
</dbReference>
<name>A0A850TF08_9BACT</name>
<dbReference type="InterPro" id="IPR001173">
    <property type="entry name" value="Glyco_trans_2-like"/>
</dbReference>